<organism evidence="2 3">
    <name type="scientific">Solanum commersonii</name>
    <name type="common">Commerson's wild potato</name>
    <name type="synonym">Commerson's nightshade</name>
    <dbReference type="NCBI Taxonomy" id="4109"/>
    <lineage>
        <taxon>Eukaryota</taxon>
        <taxon>Viridiplantae</taxon>
        <taxon>Streptophyta</taxon>
        <taxon>Embryophyta</taxon>
        <taxon>Tracheophyta</taxon>
        <taxon>Spermatophyta</taxon>
        <taxon>Magnoliopsida</taxon>
        <taxon>eudicotyledons</taxon>
        <taxon>Gunneridae</taxon>
        <taxon>Pentapetalae</taxon>
        <taxon>asterids</taxon>
        <taxon>lamiids</taxon>
        <taxon>Solanales</taxon>
        <taxon>Solanaceae</taxon>
        <taxon>Solanoideae</taxon>
        <taxon>Solaneae</taxon>
        <taxon>Solanum</taxon>
    </lineage>
</organism>
<protein>
    <submittedName>
        <fullName evidence="2">Uncharacterized protein</fullName>
    </submittedName>
</protein>
<evidence type="ECO:0000313" key="3">
    <source>
        <dbReference type="Proteomes" id="UP000824120"/>
    </source>
</evidence>
<dbReference type="Proteomes" id="UP000824120">
    <property type="component" value="Chromosome 11"/>
</dbReference>
<name>A0A9J5WHQ9_SOLCO</name>
<accession>A0A9J5WHQ9</accession>
<keyword evidence="3" id="KW-1185">Reference proteome</keyword>
<sequence length="72" mass="8290">MESRQKTGSLLWVQISSLCFELVANAGMIKDPSSWWMLGQIFARLEILDRLCAIDYVSSGFLLERKKMSLNY</sequence>
<feature type="signal peptide" evidence="1">
    <location>
        <begin position="1"/>
        <end position="26"/>
    </location>
</feature>
<evidence type="ECO:0000256" key="1">
    <source>
        <dbReference type="SAM" id="SignalP"/>
    </source>
</evidence>
<reference evidence="2 3" key="1">
    <citation type="submission" date="2020-09" db="EMBL/GenBank/DDBJ databases">
        <title>De no assembly of potato wild relative species, Solanum commersonii.</title>
        <authorList>
            <person name="Cho K."/>
        </authorList>
    </citation>
    <scope>NUCLEOTIDE SEQUENCE [LARGE SCALE GENOMIC DNA]</scope>
    <source>
        <strain evidence="2">LZ3.2</strain>
        <tissue evidence="2">Leaf</tissue>
    </source>
</reference>
<gene>
    <name evidence="2" type="ORF">H5410_055256</name>
</gene>
<feature type="chain" id="PRO_5039903181" evidence="1">
    <location>
        <begin position="27"/>
        <end position="72"/>
    </location>
</feature>
<dbReference type="EMBL" id="JACXVP010000011">
    <property type="protein sequence ID" value="KAG5575122.1"/>
    <property type="molecule type" value="Genomic_DNA"/>
</dbReference>
<evidence type="ECO:0000313" key="2">
    <source>
        <dbReference type="EMBL" id="KAG5575122.1"/>
    </source>
</evidence>
<keyword evidence="1" id="KW-0732">Signal</keyword>
<proteinExistence type="predicted"/>
<dbReference type="AlphaFoldDB" id="A0A9J5WHQ9"/>
<comment type="caution">
    <text evidence="2">The sequence shown here is derived from an EMBL/GenBank/DDBJ whole genome shotgun (WGS) entry which is preliminary data.</text>
</comment>